<dbReference type="AlphaFoldDB" id="A0A5N4C2A9"/>
<gene>
    <name evidence="3" type="ORF">Cadr_000002859</name>
</gene>
<evidence type="ECO:0000256" key="1">
    <source>
        <dbReference type="SAM" id="SignalP"/>
    </source>
</evidence>
<dbReference type="Gene3D" id="3.10.20.90">
    <property type="entry name" value="Phosphatidylinositol 3-kinase Catalytic Subunit, Chain A, domain 1"/>
    <property type="match status" value="1"/>
</dbReference>
<evidence type="ECO:0000313" key="4">
    <source>
        <dbReference type="Proteomes" id="UP000299084"/>
    </source>
</evidence>
<feature type="domain" description="Ubiquitin-like" evidence="2">
    <location>
        <begin position="16"/>
        <end position="90"/>
    </location>
</feature>
<feature type="signal peptide" evidence="1">
    <location>
        <begin position="1"/>
        <end position="15"/>
    </location>
</feature>
<dbReference type="EMBL" id="JWIN03000037">
    <property type="protein sequence ID" value="KAB1252988.1"/>
    <property type="molecule type" value="Genomic_DNA"/>
</dbReference>
<dbReference type="Pfam" id="PF00240">
    <property type="entry name" value="ubiquitin"/>
    <property type="match status" value="1"/>
</dbReference>
<protein>
    <submittedName>
        <fullName evidence="3">Ubiquitin-like protein FUBI</fullName>
    </submittedName>
</protein>
<keyword evidence="4" id="KW-1185">Reference proteome</keyword>
<dbReference type="InterPro" id="IPR000626">
    <property type="entry name" value="Ubiquitin-like_dom"/>
</dbReference>
<proteinExistence type="predicted"/>
<evidence type="ECO:0000259" key="2">
    <source>
        <dbReference type="PROSITE" id="PS50053"/>
    </source>
</evidence>
<feature type="chain" id="PRO_5024457944" evidence="1">
    <location>
        <begin position="16"/>
        <end position="90"/>
    </location>
</feature>
<dbReference type="SUPFAM" id="SSF54236">
    <property type="entry name" value="Ubiquitin-like"/>
    <property type="match status" value="1"/>
</dbReference>
<comment type="caution">
    <text evidence="3">The sequence shown here is derived from an EMBL/GenBank/DDBJ whole genome shotgun (WGS) entry which is preliminary data.</text>
</comment>
<name>A0A5N4C2A9_CAMDR</name>
<dbReference type="InterPro" id="IPR029071">
    <property type="entry name" value="Ubiquitin-like_domsf"/>
</dbReference>
<sequence>MQSFLFLDSIFVAAAVVVTVDSVANMQYFVCVHGLHTLELTGQETVVQMKAHGASVEGIALEDQVVLLAGTLMEEAATLGQCGVEALTTL</sequence>
<accession>A0A5N4C2A9</accession>
<evidence type="ECO:0000313" key="3">
    <source>
        <dbReference type="EMBL" id="KAB1252988.1"/>
    </source>
</evidence>
<reference evidence="3 4" key="1">
    <citation type="journal article" date="2019" name="Mol. Ecol. Resour.">
        <title>Improving Illumina assemblies with Hi-C and long reads: an example with the North African dromedary.</title>
        <authorList>
            <person name="Elbers J.P."/>
            <person name="Rogers M.F."/>
            <person name="Perelman P.L."/>
            <person name="Proskuryakova A.A."/>
            <person name="Serdyukova N.A."/>
            <person name="Johnson W.E."/>
            <person name="Horin P."/>
            <person name="Corander J."/>
            <person name="Murphy D."/>
            <person name="Burger P.A."/>
        </authorList>
    </citation>
    <scope>NUCLEOTIDE SEQUENCE [LARGE SCALE GENOMIC DNA]</scope>
    <source>
        <strain evidence="3">Drom800</strain>
        <tissue evidence="3">Blood</tissue>
    </source>
</reference>
<keyword evidence="1" id="KW-0732">Signal</keyword>
<dbReference type="Proteomes" id="UP000299084">
    <property type="component" value="Unassembled WGS sequence"/>
</dbReference>
<dbReference type="PROSITE" id="PS50053">
    <property type="entry name" value="UBIQUITIN_2"/>
    <property type="match status" value="1"/>
</dbReference>
<organism evidence="3 4">
    <name type="scientific">Camelus dromedarius</name>
    <name type="common">Dromedary</name>
    <name type="synonym">Arabian camel</name>
    <dbReference type="NCBI Taxonomy" id="9838"/>
    <lineage>
        <taxon>Eukaryota</taxon>
        <taxon>Metazoa</taxon>
        <taxon>Chordata</taxon>
        <taxon>Craniata</taxon>
        <taxon>Vertebrata</taxon>
        <taxon>Euteleostomi</taxon>
        <taxon>Mammalia</taxon>
        <taxon>Eutheria</taxon>
        <taxon>Laurasiatheria</taxon>
        <taxon>Artiodactyla</taxon>
        <taxon>Tylopoda</taxon>
        <taxon>Camelidae</taxon>
        <taxon>Camelus</taxon>
    </lineage>
</organism>